<dbReference type="AlphaFoldDB" id="A0A1J5SPH5"/>
<evidence type="ECO:0000313" key="1">
    <source>
        <dbReference type="EMBL" id="OIR05957.1"/>
    </source>
</evidence>
<gene>
    <name evidence="1" type="ORF">GALL_117540</name>
</gene>
<accession>A0A1J5SPH5</accession>
<sequence length="66" mass="7488">MPSLEKRKWCYVLPPATYEMAPCTCGNADTQWSEFVGKKNRCDGDDIIVSQRTVNHFHKTKGVLNA</sequence>
<name>A0A1J5SPH5_9ZZZZ</name>
<organism evidence="1">
    <name type="scientific">mine drainage metagenome</name>
    <dbReference type="NCBI Taxonomy" id="410659"/>
    <lineage>
        <taxon>unclassified sequences</taxon>
        <taxon>metagenomes</taxon>
        <taxon>ecological metagenomes</taxon>
    </lineage>
</organism>
<protein>
    <submittedName>
        <fullName evidence="1">Uncharacterized protein</fullName>
    </submittedName>
</protein>
<reference evidence="1" key="1">
    <citation type="submission" date="2016-10" db="EMBL/GenBank/DDBJ databases">
        <title>Sequence of Gallionella enrichment culture.</title>
        <authorList>
            <person name="Poehlein A."/>
            <person name="Muehling M."/>
            <person name="Daniel R."/>
        </authorList>
    </citation>
    <scope>NUCLEOTIDE SEQUENCE</scope>
</reference>
<dbReference type="EMBL" id="MLJW01000046">
    <property type="protein sequence ID" value="OIR05957.1"/>
    <property type="molecule type" value="Genomic_DNA"/>
</dbReference>
<comment type="caution">
    <text evidence="1">The sequence shown here is derived from an EMBL/GenBank/DDBJ whole genome shotgun (WGS) entry which is preliminary data.</text>
</comment>
<proteinExistence type="predicted"/>